<dbReference type="PANTHER" id="PTHR42829:SF1">
    <property type="entry name" value="INORGANIC CARBON TRANSPORTER SUBUNIT DABB-RELATED"/>
    <property type="match status" value="1"/>
</dbReference>
<comment type="subcellular location">
    <subcellularLocation>
        <location evidence="1">Endomembrane system</location>
        <topology evidence="1">Multi-pass membrane protein</topology>
    </subcellularLocation>
    <subcellularLocation>
        <location evidence="5">Membrane</location>
        <topology evidence="5">Multi-pass membrane protein</topology>
    </subcellularLocation>
</comment>
<evidence type="ECO:0000256" key="5">
    <source>
        <dbReference type="RuleBase" id="RU000320"/>
    </source>
</evidence>
<dbReference type="InterPro" id="IPR003945">
    <property type="entry name" value="NU5C-like"/>
</dbReference>
<evidence type="ECO:0000256" key="6">
    <source>
        <dbReference type="SAM" id="MobiDB-lite"/>
    </source>
</evidence>
<dbReference type="GO" id="GO:0003954">
    <property type="term" value="F:NADH dehydrogenase activity"/>
    <property type="evidence" value="ECO:0007669"/>
    <property type="project" value="TreeGrafter"/>
</dbReference>
<accession>A0A4R8W6E1</accession>
<dbReference type="PANTHER" id="PTHR42829">
    <property type="entry name" value="NADH-UBIQUINONE OXIDOREDUCTASE CHAIN 5"/>
    <property type="match status" value="1"/>
</dbReference>
<evidence type="ECO:0000256" key="1">
    <source>
        <dbReference type="ARBA" id="ARBA00004127"/>
    </source>
</evidence>
<evidence type="ECO:0000259" key="8">
    <source>
        <dbReference type="Pfam" id="PF00361"/>
    </source>
</evidence>
<dbReference type="Pfam" id="PF00361">
    <property type="entry name" value="Proton_antipo_M"/>
    <property type="match status" value="1"/>
</dbReference>
<feature type="compositionally biased region" description="Pro residues" evidence="6">
    <location>
        <begin position="500"/>
        <end position="510"/>
    </location>
</feature>
<feature type="transmembrane region" description="Helical" evidence="7">
    <location>
        <begin position="456"/>
        <end position="475"/>
    </location>
</feature>
<feature type="domain" description="NADH:quinone oxidoreductase/Mrp antiporter transmembrane" evidence="8">
    <location>
        <begin position="131"/>
        <end position="346"/>
    </location>
</feature>
<feature type="transmembrane region" description="Helical" evidence="7">
    <location>
        <begin position="299"/>
        <end position="320"/>
    </location>
</feature>
<feature type="transmembrane region" description="Helical" evidence="7">
    <location>
        <begin position="422"/>
        <end position="444"/>
    </location>
</feature>
<dbReference type="InterPro" id="IPR001750">
    <property type="entry name" value="ND/Mrp_TM"/>
</dbReference>
<protein>
    <submittedName>
        <fullName evidence="10">Uncharacterized protein</fullName>
    </submittedName>
</protein>
<feature type="transmembrane region" description="Helical" evidence="7">
    <location>
        <begin position="392"/>
        <end position="410"/>
    </location>
</feature>
<feature type="domain" description="NADH-Ubiquinone oxidoreductase (complex I) chain 5 N-terminal" evidence="9">
    <location>
        <begin position="72"/>
        <end position="106"/>
    </location>
</feature>
<sequence>MSDWLVAGGVTLTPWIAGLCAALLGWAGASGDRAARLAATVVGVGFVATIVIAIASVAAPHRSEQVVFGSTSAHLDALALILSVLVLGLSALIQVFAIRYLRGDLRQVWFVVAANLLTGFTVLMACAGSVSLFTVAWIGAGAALVVLLATYRPLAQARDGIRRTGSRFMIADTVFLVPVAILLVTAKGDIPLDQLGAVAESLPLPLQLTCAALLVVAALARSSQIPFQGWLPFTLAAPTPVSALMHAGVVNAGAILLIRFAPAIAPHQAVMIGVFVAGAVTLVYASAVRLVRPDVKGRLVFSTMAQMGFMIMACGLGVFAAAIFHLVAHSLFKSTLFLGAGMGVRQHAVDRDLPPRENCSPFTLAAAVTLSVLVPLAALSAAEWVFSPDVSTASTALLVFVAVTASVALGTALSTNFSARTFLTGTATIALLAFGYVALLQMFTAALEPATTINAGPAWLLALPAVGLIAVQLLSRNPRQLAHLRDLVYARTVTTALPRPPAIPRPPVVPRPSVTTGVLS</sequence>
<feature type="transmembrane region" description="Helical" evidence="7">
    <location>
        <begin position="108"/>
        <end position="130"/>
    </location>
</feature>
<dbReference type="Proteomes" id="UP000297643">
    <property type="component" value="Unassembled WGS sequence"/>
</dbReference>
<keyword evidence="3 7" id="KW-1133">Transmembrane helix</keyword>
<name>A0A4R8W6E1_9MICO</name>
<evidence type="ECO:0000256" key="7">
    <source>
        <dbReference type="SAM" id="Phobius"/>
    </source>
</evidence>
<dbReference type="AlphaFoldDB" id="A0A4R8W6E1"/>
<dbReference type="RefSeq" id="WP_134508991.1">
    <property type="nucleotide sequence ID" value="NZ_SOFM01000027.1"/>
</dbReference>
<dbReference type="GO" id="GO:0008137">
    <property type="term" value="F:NADH dehydrogenase (ubiquinone) activity"/>
    <property type="evidence" value="ECO:0007669"/>
    <property type="project" value="InterPro"/>
</dbReference>
<comment type="caution">
    <text evidence="10">The sequence shown here is derived from an EMBL/GenBank/DDBJ whole genome shotgun (WGS) entry which is preliminary data.</text>
</comment>
<feature type="transmembrane region" description="Helical" evidence="7">
    <location>
        <begin position="6"/>
        <end position="25"/>
    </location>
</feature>
<feature type="transmembrane region" description="Helical" evidence="7">
    <location>
        <begin position="78"/>
        <end position="101"/>
    </location>
</feature>
<feature type="transmembrane region" description="Helical" evidence="7">
    <location>
        <begin position="136"/>
        <end position="154"/>
    </location>
</feature>
<feature type="transmembrane region" description="Helical" evidence="7">
    <location>
        <begin position="37"/>
        <end position="58"/>
    </location>
</feature>
<evidence type="ECO:0000256" key="2">
    <source>
        <dbReference type="ARBA" id="ARBA00022692"/>
    </source>
</evidence>
<evidence type="ECO:0000313" key="11">
    <source>
        <dbReference type="Proteomes" id="UP000297643"/>
    </source>
</evidence>
<gene>
    <name evidence="10" type="ORF">E3O32_09710</name>
</gene>
<dbReference type="GO" id="GO:0042773">
    <property type="term" value="P:ATP synthesis coupled electron transport"/>
    <property type="evidence" value="ECO:0007669"/>
    <property type="project" value="InterPro"/>
</dbReference>
<feature type="transmembrane region" description="Helical" evidence="7">
    <location>
        <begin position="166"/>
        <end position="184"/>
    </location>
</feature>
<feature type="region of interest" description="Disordered" evidence="6">
    <location>
        <begin position="500"/>
        <end position="520"/>
    </location>
</feature>
<dbReference type="InterPro" id="IPR001516">
    <property type="entry name" value="Proton_antipo_N"/>
</dbReference>
<evidence type="ECO:0000256" key="4">
    <source>
        <dbReference type="ARBA" id="ARBA00023136"/>
    </source>
</evidence>
<dbReference type="EMBL" id="SOFM01000027">
    <property type="protein sequence ID" value="TFC03578.1"/>
    <property type="molecule type" value="Genomic_DNA"/>
</dbReference>
<dbReference type="GO" id="GO:0012505">
    <property type="term" value="C:endomembrane system"/>
    <property type="evidence" value="ECO:0007669"/>
    <property type="project" value="UniProtKB-SubCell"/>
</dbReference>
<reference evidence="10 11" key="1">
    <citation type="submission" date="2019-03" db="EMBL/GenBank/DDBJ databases">
        <title>Genomics of glacier-inhabiting Cryobacterium strains.</title>
        <authorList>
            <person name="Liu Q."/>
            <person name="Xin Y.-H."/>
        </authorList>
    </citation>
    <scope>NUCLEOTIDE SEQUENCE [LARGE SCALE GENOMIC DNA]</scope>
    <source>
        <strain evidence="10 11">RHLT2-21</strain>
    </source>
</reference>
<evidence type="ECO:0000313" key="10">
    <source>
        <dbReference type="EMBL" id="TFC03578.1"/>
    </source>
</evidence>
<evidence type="ECO:0000259" key="9">
    <source>
        <dbReference type="Pfam" id="PF00662"/>
    </source>
</evidence>
<dbReference type="PRINTS" id="PR01434">
    <property type="entry name" value="NADHDHGNASE5"/>
</dbReference>
<organism evidence="10 11">
    <name type="scientific">Cryobacterium mannosilyticum</name>
    <dbReference type="NCBI Taxonomy" id="1259190"/>
    <lineage>
        <taxon>Bacteria</taxon>
        <taxon>Bacillati</taxon>
        <taxon>Actinomycetota</taxon>
        <taxon>Actinomycetes</taxon>
        <taxon>Micrococcales</taxon>
        <taxon>Microbacteriaceae</taxon>
        <taxon>Cryobacterium</taxon>
    </lineage>
</organism>
<evidence type="ECO:0000256" key="3">
    <source>
        <dbReference type="ARBA" id="ARBA00022989"/>
    </source>
</evidence>
<feature type="transmembrane region" description="Helical" evidence="7">
    <location>
        <begin position="241"/>
        <end position="261"/>
    </location>
</feature>
<feature type="transmembrane region" description="Helical" evidence="7">
    <location>
        <begin position="267"/>
        <end position="287"/>
    </location>
</feature>
<dbReference type="GO" id="GO:0016020">
    <property type="term" value="C:membrane"/>
    <property type="evidence" value="ECO:0007669"/>
    <property type="project" value="UniProtKB-SubCell"/>
</dbReference>
<dbReference type="Pfam" id="PF00662">
    <property type="entry name" value="Proton_antipo_N"/>
    <property type="match status" value="1"/>
</dbReference>
<keyword evidence="4 7" id="KW-0472">Membrane</keyword>
<proteinExistence type="predicted"/>
<keyword evidence="2 5" id="KW-0812">Transmembrane</keyword>
<keyword evidence="11" id="KW-1185">Reference proteome</keyword>
<dbReference type="GO" id="GO:0015990">
    <property type="term" value="P:electron transport coupled proton transport"/>
    <property type="evidence" value="ECO:0007669"/>
    <property type="project" value="TreeGrafter"/>
</dbReference>
<feature type="transmembrane region" description="Helical" evidence="7">
    <location>
        <begin position="364"/>
        <end position="386"/>
    </location>
</feature>